<evidence type="ECO:0000256" key="1">
    <source>
        <dbReference type="SAM" id="Phobius"/>
    </source>
</evidence>
<keyword evidence="1" id="KW-0472">Membrane</keyword>
<reference evidence="2 3" key="1">
    <citation type="submission" date="2020-10" db="EMBL/GenBank/DDBJ databases">
        <title>Sequencing the genomes of 1000 actinobacteria strains.</title>
        <authorList>
            <person name="Klenk H.-P."/>
        </authorList>
    </citation>
    <scope>NUCLEOTIDE SEQUENCE [LARGE SCALE GENOMIC DNA]</scope>
    <source>
        <strain evidence="2 3">DSM 7307</strain>
    </source>
</reference>
<evidence type="ECO:0000313" key="2">
    <source>
        <dbReference type="EMBL" id="MBE1503117.1"/>
    </source>
</evidence>
<dbReference type="EMBL" id="JADBEC010000001">
    <property type="protein sequence ID" value="MBE1503117.1"/>
    <property type="molecule type" value="Genomic_DNA"/>
</dbReference>
<dbReference type="PROSITE" id="PS51257">
    <property type="entry name" value="PROKAR_LIPOPROTEIN"/>
    <property type="match status" value="1"/>
</dbReference>
<accession>A0ABR9IIW0</accession>
<keyword evidence="3" id="KW-1185">Reference proteome</keyword>
<sequence length="49" mass="5292">MNKNELEVTIWGVTIKARGLAAVFVLAGCLLLLIALAWIVGAPVWRTIS</sequence>
<comment type="caution">
    <text evidence="2">The sequence shown here is derived from an EMBL/GenBank/DDBJ whole genome shotgun (WGS) entry which is preliminary data.</text>
</comment>
<evidence type="ECO:0000313" key="3">
    <source>
        <dbReference type="Proteomes" id="UP000620262"/>
    </source>
</evidence>
<proteinExistence type="predicted"/>
<keyword evidence="1" id="KW-0812">Transmembrane</keyword>
<name>A0ABR9IIW0_RHIVS</name>
<feature type="transmembrane region" description="Helical" evidence="1">
    <location>
        <begin position="20"/>
        <end position="45"/>
    </location>
</feature>
<dbReference type="Proteomes" id="UP000620262">
    <property type="component" value="Unassembled WGS sequence"/>
</dbReference>
<organism evidence="2 3">
    <name type="scientific">Rhizobium viscosum</name>
    <name type="common">Arthrobacter viscosus</name>
    <dbReference type="NCBI Taxonomy" id="1673"/>
    <lineage>
        <taxon>Bacteria</taxon>
        <taxon>Pseudomonadati</taxon>
        <taxon>Pseudomonadota</taxon>
        <taxon>Alphaproteobacteria</taxon>
        <taxon>Hyphomicrobiales</taxon>
        <taxon>Rhizobiaceae</taxon>
        <taxon>Rhizobium/Agrobacterium group</taxon>
        <taxon>Rhizobium</taxon>
    </lineage>
</organism>
<protein>
    <submittedName>
        <fullName evidence="2">Uncharacterized protein</fullName>
    </submittedName>
</protein>
<dbReference type="RefSeq" id="WP_192727380.1">
    <property type="nucleotide sequence ID" value="NZ_BAAAVL010000003.1"/>
</dbReference>
<gene>
    <name evidence="2" type="ORF">H4W29_000298</name>
</gene>
<keyword evidence="1" id="KW-1133">Transmembrane helix</keyword>